<dbReference type="OrthoDB" id="4224309at2759"/>
<name>A0A5N6U617_ASPAV</name>
<proteinExistence type="predicted"/>
<dbReference type="EMBL" id="ML742033">
    <property type="protein sequence ID" value="KAE8154038.1"/>
    <property type="molecule type" value="Genomic_DNA"/>
</dbReference>
<sequence length="188" mass="21024">MAQNWPHNHSFQVVKMASSSRFIVPPPSKVRLTEKNVALHNAIEGLAEPKTIMSWMEKVIVDESTQAFYSELGLQYLDDKNDGEPLDFEESMDQLTEVASGAAINGLEYITKSLKLFSRKSEKACRATPLERFLTPDGNSDPVIFSRSALAFMGAGYGDLEGLEKRTQQMKENVGKVARNKLRKPKTN</sequence>
<accession>A0A5N6U617</accession>
<protein>
    <submittedName>
        <fullName evidence="1">Uncharacterized protein</fullName>
    </submittedName>
</protein>
<gene>
    <name evidence="1" type="ORF">BDV25DRAFT_136406</name>
</gene>
<evidence type="ECO:0000313" key="2">
    <source>
        <dbReference type="Proteomes" id="UP000325780"/>
    </source>
</evidence>
<dbReference type="Proteomes" id="UP000325780">
    <property type="component" value="Unassembled WGS sequence"/>
</dbReference>
<dbReference type="AlphaFoldDB" id="A0A5N6U617"/>
<evidence type="ECO:0000313" key="1">
    <source>
        <dbReference type="EMBL" id="KAE8154038.1"/>
    </source>
</evidence>
<keyword evidence="2" id="KW-1185">Reference proteome</keyword>
<reference evidence="1 2" key="1">
    <citation type="submission" date="2019-04" db="EMBL/GenBank/DDBJ databases">
        <title>Friends and foes A comparative genomics study of 23 Aspergillus species from section Flavi.</title>
        <authorList>
            <consortium name="DOE Joint Genome Institute"/>
            <person name="Kjaerbolling I."/>
            <person name="Vesth T."/>
            <person name="Frisvad J.C."/>
            <person name="Nybo J.L."/>
            <person name="Theobald S."/>
            <person name="Kildgaard S."/>
            <person name="Isbrandt T."/>
            <person name="Kuo A."/>
            <person name="Sato A."/>
            <person name="Lyhne E.K."/>
            <person name="Kogle M.E."/>
            <person name="Wiebenga A."/>
            <person name="Kun R.S."/>
            <person name="Lubbers R.J."/>
            <person name="Makela M.R."/>
            <person name="Barry K."/>
            <person name="Chovatia M."/>
            <person name="Clum A."/>
            <person name="Daum C."/>
            <person name="Haridas S."/>
            <person name="He G."/>
            <person name="LaButti K."/>
            <person name="Lipzen A."/>
            <person name="Mondo S."/>
            <person name="Riley R."/>
            <person name="Salamov A."/>
            <person name="Simmons B.A."/>
            <person name="Magnuson J.K."/>
            <person name="Henrissat B."/>
            <person name="Mortensen U.H."/>
            <person name="Larsen T.O."/>
            <person name="Devries R.P."/>
            <person name="Grigoriev I.V."/>
            <person name="Machida M."/>
            <person name="Baker S.E."/>
            <person name="Andersen M.R."/>
        </authorList>
    </citation>
    <scope>NUCLEOTIDE SEQUENCE [LARGE SCALE GENOMIC DNA]</scope>
    <source>
        <strain evidence="1 2">IBT 18842</strain>
    </source>
</reference>
<organism evidence="1 2">
    <name type="scientific">Aspergillus avenaceus</name>
    <dbReference type="NCBI Taxonomy" id="36643"/>
    <lineage>
        <taxon>Eukaryota</taxon>
        <taxon>Fungi</taxon>
        <taxon>Dikarya</taxon>
        <taxon>Ascomycota</taxon>
        <taxon>Pezizomycotina</taxon>
        <taxon>Eurotiomycetes</taxon>
        <taxon>Eurotiomycetidae</taxon>
        <taxon>Eurotiales</taxon>
        <taxon>Aspergillaceae</taxon>
        <taxon>Aspergillus</taxon>
        <taxon>Aspergillus subgen. Circumdati</taxon>
    </lineage>
</organism>